<dbReference type="OrthoDB" id="5283654at2759"/>
<evidence type="ECO:0000259" key="3">
    <source>
        <dbReference type="Pfam" id="PF05368"/>
    </source>
</evidence>
<keyword evidence="2" id="KW-0560">Oxidoreductase</keyword>
<keyword evidence="1" id="KW-0521">NADP</keyword>
<dbReference type="PANTHER" id="PTHR47706">
    <property type="entry name" value="NMRA-LIKE FAMILY PROTEIN"/>
    <property type="match status" value="1"/>
</dbReference>
<sequence length="314" mass="34265">MVQYNRIAVYGHRGWASSAIVDALVTSNAPVKVLYRPGSDITCLPSYVTKVEVDVEDHDALVSALQDIDIMISLVGHEGVTRQQAIVKAIPSTNVQLFSPSDLAARYDEQGLQIPVNKNKDDVEAAAKAAGIATTIVLTGNFAEFALNTMAMGVDNDGNKITFTGNSREESLNLCTKSYVAAAYASIFAKTPISELKNRTIGLSELKITGKELAEAMEKKHGKAPEIFQHSQDKVDAEVANGLQAGRRFTLAWYCRKIWGNGQQVGMVGTDIWEVPGYLKSNLEELLVEGKLGKYRELPPSFLQYFAATFSNDI</sequence>
<dbReference type="PANTHER" id="PTHR47706:SF9">
    <property type="entry name" value="NMRA-LIKE DOMAIN-CONTAINING PROTEIN-RELATED"/>
    <property type="match status" value="1"/>
</dbReference>
<comment type="caution">
    <text evidence="4">The sequence shown here is derived from an EMBL/GenBank/DDBJ whole genome shotgun (WGS) entry which is preliminary data.</text>
</comment>
<evidence type="ECO:0000313" key="5">
    <source>
        <dbReference type="Proteomes" id="UP000050424"/>
    </source>
</evidence>
<dbReference type="AlphaFoldDB" id="A0A0P7AS64"/>
<evidence type="ECO:0000313" key="4">
    <source>
        <dbReference type="EMBL" id="KPM35581.1"/>
    </source>
</evidence>
<gene>
    <name evidence="4" type="ORF">AK830_g10983</name>
</gene>
<dbReference type="Pfam" id="PF05368">
    <property type="entry name" value="NmrA"/>
    <property type="match status" value="1"/>
</dbReference>
<protein>
    <recommendedName>
        <fullName evidence="3">NmrA-like domain-containing protein</fullName>
    </recommendedName>
</protein>
<evidence type="ECO:0000256" key="2">
    <source>
        <dbReference type="ARBA" id="ARBA00023002"/>
    </source>
</evidence>
<dbReference type="EMBL" id="LKCW01000244">
    <property type="protein sequence ID" value="KPM35581.1"/>
    <property type="molecule type" value="Genomic_DNA"/>
</dbReference>
<organism evidence="4 5">
    <name type="scientific">Neonectria ditissima</name>
    <dbReference type="NCBI Taxonomy" id="78410"/>
    <lineage>
        <taxon>Eukaryota</taxon>
        <taxon>Fungi</taxon>
        <taxon>Dikarya</taxon>
        <taxon>Ascomycota</taxon>
        <taxon>Pezizomycotina</taxon>
        <taxon>Sordariomycetes</taxon>
        <taxon>Hypocreomycetidae</taxon>
        <taxon>Hypocreales</taxon>
        <taxon>Nectriaceae</taxon>
        <taxon>Neonectria</taxon>
    </lineage>
</organism>
<dbReference type="Gene3D" id="3.40.50.720">
    <property type="entry name" value="NAD(P)-binding Rossmann-like Domain"/>
    <property type="match status" value="1"/>
</dbReference>
<feature type="domain" description="NmrA-like" evidence="3">
    <location>
        <begin position="5"/>
        <end position="225"/>
    </location>
</feature>
<reference evidence="4 5" key="1">
    <citation type="submission" date="2015-09" db="EMBL/GenBank/DDBJ databases">
        <title>Draft genome of a European isolate of the apple canker pathogen Neonectria ditissima.</title>
        <authorList>
            <person name="Gomez-Cortecero A."/>
            <person name="Harrison R.J."/>
            <person name="Armitage A.D."/>
        </authorList>
    </citation>
    <scope>NUCLEOTIDE SEQUENCE [LARGE SCALE GENOMIC DNA]</scope>
    <source>
        <strain evidence="4 5">R09/05</strain>
    </source>
</reference>
<dbReference type="Proteomes" id="UP000050424">
    <property type="component" value="Unassembled WGS sequence"/>
</dbReference>
<name>A0A0P7AS64_9HYPO</name>
<evidence type="ECO:0000256" key="1">
    <source>
        <dbReference type="ARBA" id="ARBA00022857"/>
    </source>
</evidence>
<dbReference type="InterPro" id="IPR008030">
    <property type="entry name" value="NmrA-like"/>
</dbReference>
<dbReference type="SUPFAM" id="SSF51735">
    <property type="entry name" value="NAD(P)-binding Rossmann-fold domains"/>
    <property type="match status" value="1"/>
</dbReference>
<dbReference type="Gene3D" id="3.90.25.10">
    <property type="entry name" value="UDP-galactose 4-epimerase, domain 1"/>
    <property type="match status" value="1"/>
</dbReference>
<dbReference type="InterPro" id="IPR036291">
    <property type="entry name" value="NAD(P)-bd_dom_sf"/>
</dbReference>
<accession>A0A0P7AS64</accession>
<dbReference type="STRING" id="78410.A0A0P7AS64"/>
<dbReference type="InterPro" id="IPR051609">
    <property type="entry name" value="NmrA/Isoflavone_reductase-like"/>
</dbReference>
<proteinExistence type="predicted"/>
<dbReference type="GO" id="GO:0016491">
    <property type="term" value="F:oxidoreductase activity"/>
    <property type="evidence" value="ECO:0007669"/>
    <property type="project" value="UniProtKB-KW"/>
</dbReference>
<keyword evidence="5" id="KW-1185">Reference proteome</keyword>